<organism evidence="2 3">
    <name type="scientific">Microlunatus flavus</name>
    <dbReference type="NCBI Taxonomy" id="1036181"/>
    <lineage>
        <taxon>Bacteria</taxon>
        <taxon>Bacillati</taxon>
        <taxon>Actinomycetota</taxon>
        <taxon>Actinomycetes</taxon>
        <taxon>Propionibacteriales</taxon>
        <taxon>Propionibacteriaceae</taxon>
        <taxon>Microlunatus</taxon>
    </lineage>
</organism>
<dbReference type="GO" id="GO:0016301">
    <property type="term" value="F:kinase activity"/>
    <property type="evidence" value="ECO:0007669"/>
    <property type="project" value="InterPro"/>
</dbReference>
<dbReference type="Gene3D" id="1.20.120.1870">
    <property type="entry name" value="Fic/DOC protein, Fido domain"/>
    <property type="match status" value="1"/>
</dbReference>
<dbReference type="EMBL" id="FOFA01000010">
    <property type="protein sequence ID" value="SER23931.1"/>
    <property type="molecule type" value="Genomic_DNA"/>
</dbReference>
<dbReference type="InterPro" id="IPR006440">
    <property type="entry name" value="Doc"/>
</dbReference>
<sequence>MSVFGDDAYPSLARKAAALIESLARNHTLVDGNKRLAWTSMVAFLRINDVDLVYGSVDEAERFVLAVTADHLELDQIEAWIADRINPL</sequence>
<dbReference type="InterPro" id="IPR003812">
    <property type="entry name" value="Fido"/>
</dbReference>
<evidence type="ECO:0000313" key="2">
    <source>
        <dbReference type="EMBL" id="SER23931.1"/>
    </source>
</evidence>
<dbReference type="Pfam" id="PF02661">
    <property type="entry name" value="Fic"/>
    <property type="match status" value="1"/>
</dbReference>
<accession>A0A1H9MK54</accession>
<dbReference type="PANTHER" id="PTHR39426:SF1">
    <property type="entry name" value="HOMOLOGY TO DEATH-ON-CURING PROTEIN OF PHAGE P1"/>
    <property type="match status" value="1"/>
</dbReference>
<dbReference type="Proteomes" id="UP000198504">
    <property type="component" value="Unassembled WGS sequence"/>
</dbReference>
<dbReference type="PROSITE" id="PS51459">
    <property type="entry name" value="FIDO"/>
    <property type="match status" value="1"/>
</dbReference>
<proteinExistence type="predicted"/>
<dbReference type="NCBIfam" id="TIGR01550">
    <property type="entry name" value="DOC_P1"/>
    <property type="match status" value="1"/>
</dbReference>
<gene>
    <name evidence="2" type="ORF">SAMN05421756_110173</name>
</gene>
<name>A0A1H9MK54_9ACTN</name>
<dbReference type="AlphaFoldDB" id="A0A1H9MK54"/>
<dbReference type="PANTHER" id="PTHR39426">
    <property type="entry name" value="HOMOLOGY TO DEATH-ON-CURING PROTEIN OF PHAGE P1"/>
    <property type="match status" value="1"/>
</dbReference>
<dbReference type="InterPro" id="IPR053737">
    <property type="entry name" value="Type_II_TA_Toxin"/>
</dbReference>
<reference evidence="3" key="1">
    <citation type="submission" date="2016-10" db="EMBL/GenBank/DDBJ databases">
        <authorList>
            <person name="Varghese N."/>
            <person name="Submissions S."/>
        </authorList>
    </citation>
    <scope>NUCLEOTIDE SEQUENCE [LARGE SCALE GENOMIC DNA]</scope>
    <source>
        <strain evidence="3">CGMCC 4.6856</strain>
    </source>
</reference>
<evidence type="ECO:0000313" key="3">
    <source>
        <dbReference type="Proteomes" id="UP000198504"/>
    </source>
</evidence>
<feature type="domain" description="Fido" evidence="1">
    <location>
        <begin position="1"/>
        <end position="83"/>
    </location>
</feature>
<evidence type="ECO:0000259" key="1">
    <source>
        <dbReference type="PROSITE" id="PS51459"/>
    </source>
</evidence>
<protein>
    <submittedName>
        <fullName evidence="2">Death on curing protein</fullName>
    </submittedName>
</protein>
<keyword evidence="3" id="KW-1185">Reference proteome</keyword>